<gene>
    <name evidence="1" type="ORF">GKC34_11380</name>
</gene>
<evidence type="ECO:0000313" key="2">
    <source>
        <dbReference type="Proteomes" id="UP000437575"/>
    </source>
</evidence>
<accession>A0A6A8LWS2</accession>
<protein>
    <submittedName>
        <fullName evidence="1">ADP-ribose pyrophosphatase</fullName>
    </submittedName>
</protein>
<name>A0A6A8LWS2_9LACO</name>
<feature type="non-terminal residue" evidence="1">
    <location>
        <position position="1"/>
    </location>
</feature>
<dbReference type="AlphaFoldDB" id="A0A6A8LWS2"/>
<organism evidence="1 2">
    <name type="scientific">Ligilactobacillus salivarius</name>
    <dbReference type="NCBI Taxonomy" id="1624"/>
    <lineage>
        <taxon>Bacteria</taxon>
        <taxon>Bacillati</taxon>
        <taxon>Bacillota</taxon>
        <taxon>Bacilli</taxon>
        <taxon>Lactobacillales</taxon>
        <taxon>Lactobacillaceae</taxon>
        <taxon>Ligilactobacillus</taxon>
    </lineage>
</organism>
<reference evidence="1 2" key="1">
    <citation type="submission" date="2019-11" db="EMBL/GenBank/DDBJ databases">
        <title>Draft Genome Sequence of Plant Growth-Promoting Rhizosphere-Associated Bacteria.</title>
        <authorList>
            <person name="Vasilyev I.Y."/>
            <person name="Radchenko V."/>
            <person name="Ilnitskaya E.V."/>
        </authorList>
    </citation>
    <scope>NUCLEOTIDE SEQUENCE [LARGE SCALE GENOMIC DNA]</scope>
    <source>
        <strain evidence="1 2">VRA_1sq_f</strain>
    </source>
</reference>
<proteinExistence type="predicted"/>
<sequence>EEQVKMCFRAYNDPNWGVEFD</sequence>
<comment type="caution">
    <text evidence="1">The sequence shown here is derived from an EMBL/GenBank/DDBJ whole genome shotgun (WGS) entry which is preliminary data.</text>
</comment>
<dbReference type="EMBL" id="WKKZ01000825">
    <property type="protein sequence ID" value="MSE06349.1"/>
    <property type="molecule type" value="Genomic_DNA"/>
</dbReference>
<evidence type="ECO:0000313" key="1">
    <source>
        <dbReference type="EMBL" id="MSE06349.1"/>
    </source>
</evidence>
<dbReference type="Proteomes" id="UP000437575">
    <property type="component" value="Unassembled WGS sequence"/>
</dbReference>